<name>A0A0L6UCS1_9BASI</name>
<accession>A0A0L6UCS1</accession>
<reference evidence="1 2" key="1">
    <citation type="submission" date="2015-08" db="EMBL/GenBank/DDBJ databases">
        <title>Next Generation Sequencing and Analysis of the Genome of Puccinia sorghi L Schw, the Causal Agent of Maize Common Rust.</title>
        <authorList>
            <person name="Rochi L."/>
            <person name="Burguener G."/>
            <person name="Darino M."/>
            <person name="Turjanski A."/>
            <person name="Kreff E."/>
            <person name="Dieguez M.J."/>
            <person name="Sacco F."/>
        </authorList>
    </citation>
    <scope>NUCLEOTIDE SEQUENCE [LARGE SCALE GENOMIC DNA]</scope>
    <source>
        <strain evidence="1 2">RO10H11247</strain>
    </source>
</reference>
<keyword evidence="2" id="KW-1185">Reference proteome</keyword>
<comment type="caution">
    <text evidence="1">The sequence shown here is derived from an EMBL/GenBank/DDBJ whole genome shotgun (WGS) entry which is preliminary data.</text>
</comment>
<evidence type="ECO:0000313" key="2">
    <source>
        <dbReference type="Proteomes" id="UP000037035"/>
    </source>
</evidence>
<organism evidence="1 2">
    <name type="scientific">Puccinia sorghi</name>
    <dbReference type="NCBI Taxonomy" id="27349"/>
    <lineage>
        <taxon>Eukaryota</taxon>
        <taxon>Fungi</taxon>
        <taxon>Dikarya</taxon>
        <taxon>Basidiomycota</taxon>
        <taxon>Pucciniomycotina</taxon>
        <taxon>Pucciniomycetes</taxon>
        <taxon>Pucciniales</taxon>
        <taxon>Pucciniaceae</taxon>
        <taxon>Puccinia</taxon>
    </lineage>
</organism>
<protein>
    <recommendedName>
        <fullName evidence="3">Retrotransposon gag domain-containing protein</fullName>
    </recommendedName>
</protein>
<evidence type="ECO:0000313" key="1">
    <source>
        <dbReference type="EMBL" id="KNZ45620.1"/>
    </source>
</evidence>
<sequence length="123" mass="13473">MEALNACLDEMMCMLAKERTQQLATKETLRQNQAHLYAAVGQQNYQNPAPSQTSTSTCTASNPTSIVLAKPQAFNGTQSALTELFIGQIGLHEITYPECFPNNSSKVAFAISFMTDYAATWSQ</sequence>
<dbReference type="Proteomes" id="UP000037035">
    <property type="component" value="Unassembled WGS sequence"/>
</dbReference>
<dbReference type="OrthoDB" id="4847360at2759"/>
<proteinExistence type="predicted"/>
<gene>
    <name evidence="1" type="ORF">VP01_7989g1</name>
</gene>
<evidence type="ECO:0008006" key="3">
    <source>
        <dbReference type="Google" id="ProtNLM"/>
    </source>
</evidence>
<dbReference type="EMBL" id="LAVV01013481">
    <property type="protein sequence ID" value="KNZ45620.1"/>
    <property type="molecule type" value="Genomic_DNA"/>
</dbReference>
<dbReference type="AlphaFoldDB" id="A0A0L6UCS1"/>
<dbReference type="VEuPathDB" id="FungiDB:VP01_7989g1"/>